<dbReference type="SUPFAM" id="SSF56784">
    <property type="entry name" value="HAD-like"/>
    <property type="match status" value="1"/>
</dbReference>
<evidence type="ECO:0000313" key="1">
    <source>
        <dbReference type="EMBL" id="MDN3712896.1"/>
    </source>
</evidence>
<gene>
    <name evidence="1" type="ORF">QWZ10_16135</name>
</gene>
<dbReference type="Pfam" id="PF00702">
    <property type="entry name" value="Hydrolase"/>
    <property type="match status" value="1"/>
</dbReference>
<dbReference type="SFLD" id="SFLDG01129">
    <property type="entry name" value="C1.5:_HAD__Beta-PGM__Phosphata"/>
    <property type="match status" value="1"/>
</dbReference>
<dbReference type="PANTHER" id="PTHR43611">
    <property type="entry name" value="ALPHA-D-GLUCOSE 1-PHOSPHATE PHOSPHATASE"/>
    <property type="match status" value="1"/>
</dbReference>
<dbReference type="SFLD" id="SFLDS00003">
    <property type="entry name" value="Haloacid_Dehalogenase"/>
    <property type="match status" value="1"/>
</dbReference>
<organism evidence="1 2">
    <name type="scientific">Paracoccus cavernae</name>
    <dbReference type="NCBI Taxonomy" id="1571207"/>
    <lineage>
        <taxon>Bacteria</taxon>
        <taxon>Pseudomonadati</taxon>
        <taxon>Pseudomonadota</taxon>
        <taxon>Alphaproteobacteria</taxon>
        <taxon>Rhodobacterales</taxon>
        <taxon>Paracoccaceae</taxon>
        <taxon>Paracoccus</taxon>
    </lineage>
</organism>
<dbReference type="NCBIfam" id="TIGR01509">
    <property type="entry name" value="HAD-SF-IA-v3"/>
    <property type="match status" value="1"/>
</dbReference>
<dbReference type="CDD" id="cd02603">
    <property type="entry name" value="HAD_sEH-N_like"/>
    <property type="match status" value="1"/>
</dbReference>
<dbReference type="Proteomes" id="UP001243846">
    <property type="component" value="Unassembled WGS sequence"/>
</dbReference>
<keyword evidence="2" id="KW-1185">Reference proteome</keyword>
<comment type="caution">
    <text evidence="1">The sequence shown here is derived from an EMBL/GenBank/DDBJ whole genome shotgun (WGS) entry which is preliminary data.</text>
</comment>
<protein>
    <submittedName>
        <fullName evidence="1">HAD family phosphatase</fullName>
    </submittedName>
</protein>
<accession>A0ABT8DAI8</accession>
<evidence type="ECO:0000313" key="2">
    <source>
        <dbReference type="Proteomes" id="UP001243846"/>
    </source>
</evidence>
<dbReference type="Gene3D" id="3.40.50.1000">
    <property type="entry name" value="HAD superfamily/HAD-like"/>
    <property type="match status" value="1"/>
</dbReference>
<dbReference type="InterPro" id="IPR036412">
    <property type="entry name" value="HAD-like_sf"/>
</dbReference>
<reference evidence="2" key="1">
    <citation type="journal article" date="2019" name="Int. J. Syst. Evol. Microbiol.">
        <title>The Global Catalogue of Microorganisms (GCM) 10K type strain sequencing project: providing services to taxonomists for standard genome sequencing and annotation.</title>
        <authorList>
            <consortium name="The Broad Institute Genomics Platform"/>
            <consortium name="The Broad Institute Genome Sequencing Center for Infectious Disease"/>
            <person name="Wu L."/>
            <person name="Ma J."/>
        </authorList>
    </citation>
    <scope>NUCLEOTIDE SEQUENCE [LARGE SCALE GENOMIC DNA]</scope>
    <source>
        <strain evidence="2">CECT 8482</strain>
    </source>
</reference>
<dbReference type="EMBL" id="JAUFRC010000001">
    <property type="protein sequence ID" value="MDN3712896.1"/>
    <property type="molecule type" value="Genomic_DNA"/>
</dbReference>
<dbReference type="PANTHER" id="PTHR43611:SF3">
    <property type="entry name" value="FLAVIN MONONUCLEOTIDE HYDROLASE 1, CHLOROPLATIC"/>
    <property type="match status" value="1"/>
</dbReference>
<name>A0ABT8DAI8_9RHOB</name>
<dbReference type="InterPro" id="IPR006439">
    <property type="entry name" value="HAD-SF_hydro_IA"/>
</dbReference>
<dbReference type="RefSeq" id="WP_377683548.1">
    <property type="nucleotide sequence ID" value="NZ_JBHMDZ010000001.1"/>
</dbReference>
<dbReference type="InterPro" id="IPR023214">
    <property type="entry name" value="HAD_sf"/>
</dbReference>
<sequence length="204" mass="22385">MTQAVKNIVFDLGAVLIGWEPELAFTDHFDDPAQIAPWLSRVDFHGWNRRQDAGRSLAEAVAQARADHGEDAAPLVDYLANFGRTINRPVAGSWEILEALDAAGHPLFAITNWSAETFPAALAQYPRLKTAFRDIVVSGAEKMLKPEPAIYRLLLERNGLHAAETLFIDDSLANVEGARAVGMDAVHFTDAGRLARDLEDRGLL</sequence>
<proteinExistence type="predicted"/>